<evidence type="ECO:0000313" key="2">
    <source>
        <dbReference type="EMBL" id="PIA13618.1"/>
    </source>
</evidence>
<feature type="compositionally biased region" description="Low complexity" evidence="1">
    <location>
        <begin position="145"/>
        <end position="160"/>
    </location>
</feature>
<evidence type="ECO:0000313" key="3">
    <source>
        <dbReference type="Proteomes" id="UP000242474"/>
    </source>
</evidence>
<protein>
    <submittedName>
        <fullName evidence="2">Uncharacterized protein</fullName>
    </submittedName>
</protein>
<dbReference type="OrthoDB" id="5592210at2759"/>
<feature type="region of interest" description="Disordered" evidence="1">
    <location>
        <begin position="36"/>
        <end position="160"/>
    </location>
</feature>
<dbReference type="AlphaFoldDB" id="A0A2G5B3M9"/>
<reference evidence="2 3" key="1">
    <citation type="journal article" date="2015" name="Genome Biol. Evol.">
        <title>Phylogenomic analyses indicate that early fungi evolved digesting cell walls of algal ancestors of land plants.</title>
        <authorList>
            <person name="Chang Y."/>
            <person name="Wang S."/>
            <person name="Sekimoto S."/>
            <person name="Aerts A.L."/>
            <person name="Choi C."/>
            <person name="Clum A."/>
            <person name="LaButti K.M."/>
            <person name="Lindquist E.A."/>
            <person name="Yee Ngan C."/>
            <person name="Ohm R.A."/>
            <person name="Salamov A.A."/>
            <person name="Grigoriev I.V."/>
            <person name="Spatafora J.W."/>
            <person name="Berbee M.L."/>
        </authorList>
    </citation>
    <scope>NUCLEOTIDE SEQUENCE [LARGE SCALE GENOMIC DNA]</scope>
    <source>
        <strain evidence="2 3">NRRL 1564</strain>
    </source>
</reference>
<sequence length="186" mass="19654">MTTCYAPCITEKQFSDAMHVAHGEQDAVCSQAAKYGQIAKDKEKQRQEDKNNKGKKKPDPQSTNEVKDINELNSKLTDSQSSLSVVENEIDMQDDTNSLNDDKIGDTQAEFNPNARNPDAASGGKYGKANNEAGTPHASGEAGKSVSGGDSDSMTDSGAATSASNMLLGLCGVGLVALTTNMIPFF</sequence>
<feature type="compositionally biased region" description="Polar residues" evidence="1">
    <location>
        <begin position="71"/>
        <end position="85"/>
    </location>
</feature>
<keyword evidence="3" id="KW-1185">Reference proteome</keyword>
<organism evidence="2 3">
    <name type="scientific">Coemansia reversa (strain ATCC 12441 / NRRL 1564)</name>
    <dbReference type="NCBI Taxonomy" id="763665"/>
    <lineage>
        <taxon>Eukaryota</taxon>
        <taxon>Fungi</taxon>
        <taxon>Fungi incertae sedis</taxon>
        <taxon>Zoopagomycota</taxon>
        <taxon>Kickxellomycotina</taxon>
        <taxon>Kickxellomycetes</taxon>
        <taxon>Kickxellales</taxon>
        <taxon>Kickxellaceae</taxon>
        <taxon>Coemansia</taxon>
    </lineage>
</organism>
<evidence type="ECO:0000256" key="1">
    <source>
        <dbReference type="SAM" id="MobiDB-lite"/>
    </source>
</evidence>
<dbReference type="EMBL" id="KZ303530">
    <property type="protein sequence ID" value="PIA13618.1"/>
    <property type="molecule type" value="Genomic_DNA"/>
</dbReference>
<accession>A0A2G5B3M9</accession>
<dbReference type="Proteomes" id="UP000242474">
    <property type="component" value="Unassembled WGS sequence"/>
</dbReference>
<feature type="compositionally biased region" description="Basic and acidic residues" evidence="1">
    <location>
        <begin position="39"/>
        <end position="52"/>
    </location>
</feature>
<gene>
    <name evidence="2" type="ORF">COEREDRAFT_89445</name>
</gene>
<proteinExistence type="predicted"/>
<name>A0A2G5B3M9_COERN</name>